<sequence>MFKRPFIVLLSLVLSGCANLSLSNMFNTYSDQYQQTRIALNSNNLEAAQLSINLNTPSDTNYQLDLVEKGKIAQLAQNYKQSLEYFNLAIEKQKSEQLKAQIQISKSGEQIGALLSNDNALAYNLPLHEQVLVHTYQAINYLSDKNNEAAMVEIRQAHIVQSQLLQQQNLDLSARALSDEQNFGVDWHSVNQAYPKMDNVIGSKLNGVQNGFMLVLSALMYESAGQIDDALIDLKAALVLYPNNPYLRTEVERLSARQTGGKASYNSNTHGRLVILYEQDLITPKDELMLRLPIYTSSGDMRFYSVALPTYQYITPTRPLSVQFKDKMLQGSEIAKFNAQAAANLKDNISLLITRQLGRLIAKEQVRRTMAKEGGDVGNVIAALYNLASERADTRSWLSLPNNAQIVSSIEPIGTANLALLIDGHQHPVSIEIKPNSTLLLLVKSNGQMVQNNIYYL</sequence>
<feature type="chain" id="PRO_5002667073" evidence="1">
    <location>
        <begin position="21"/>
        <end position="457"/>
    </location>
</feature>
<dbReference type="AlphaFoldDB" id="A4C3X5"/>
<accession>A4C3X5</accession>
<evidence type="ECO:0000256" key="1">
    <source>
        <dbReference type="SAM" id="SignalP"/>
    </source>
</evidence>
<dbReference type="SUPFAM" id="SSF48452">
    <property type="entry name" value="TPR-like"/>
    <property type="match status" value="1"/>
</dbReference>
<dbReference type="EMBL" id="AAOH01000001">
    <property type="protein sequence ID" value="EAR30257.1"/>
    <property type="molecule type" value="Genomic_DNA"/>
</dbReference>
<comment type="caution">
    <text evidence="2">The sequence shown here is derived from an EMBL/GenBank/DDBJ whole genome shotgun (WGS) entry which is preliminary data.</text>
</comment>
<reference evidence="2 3" key="1">
    <citation type="submission" date="2006-02" db="EMBL/GenBank/DDBJ databases">
        <authorList>
            <person name="Moran M.A."/>
            <person name="Kjelleberg S."/>
            <person name="Egan S."/>
            <person name="Saunders N."/>
            <person name="Thomas T."/>
            <person name="Ferriera S."/>
            <person name="Johnson J."/>
            <person name="Kravitz S."/>
            <person name="Halpern A."/>
            <person name="Remington K."/>
            <person name="Beeson K."/>
            <person name="Tran B."/>
            <person name="Rogers Y.-H."/>
            <person name="Friedman R."/>
            <person name="Venter J.C."/>
        </authorList>
    </citation>
    <scope>NUCLEOTIDE SEQUENCE [LARGE SCALE GENOMIC DNA]</scope>
    <source>
        <strain evidence="2 3">D2</strain>
    </source>
</reference>
<dbReference type="InterPro" id="IPR011990">
    <property type="entry name" value="TPR-like_helical_dom_sf"/>
</dbReference>
<gene>
    <name evidence="2" type="ORF">PTD2_01771</name>
</gene>
<dbReference type="STRING" id="87626.PTD2_01771"/>
<organism evidence="2 3">
    <name type="scientific">Pseudoalteromonas tunicata D2</name>
    <dbReference type="NCBI Taxonomy" id="87626"/>
    <lineage>
        <taxon>Bacteria</taxon>
        <taxon>Pseudomonadati</taxon>
        <taxon>Pseudomonadota</taxon>
        <taxon>Gammaproteobacteria</taxon>
        <taxon>Alteromonadales</taxon>
        <taxon>Pseudoalteromonadaceae</taxon>
        <taxon>Pseudoalteromonas</taxon>
    </lineage>
</organism>
<keyword evidence="1" id="KW-0732">Signal</keyword>
<dbReference type="PROSITE" id="PS51257">
    <property type="entry name" value="PROKAR_LIPOPROTEIN"/>
    <property type="match status" value="1"/>
</dbReference>
<feature type="signal peptide" evidence="1">
    <location>
        <begin position="1"/>
        <end position="20"/>
    </location>
</feature>
<keyword evidence="3" id="KW-1185">Reference proteome</keyword>
<dbReference type="eggNOG" id="COG3014">
    <property type="taxonomic scope" value="Bacteria"/>
</dbReference>
<keyword evidence="2" id="KW-0449">Lipoprotein</keyword>
<proteinExistence type="predicted"/>
<dbReference type="Proteomes" id="UP000006201">
    <property type="component" value="Unassembled WGS sequence"/>
</dbReference>
<protein>
    <submittedName>
        <fullName evidence="2">Putative lipoprotein</fullName>
    </submittedName>
</protein>
<evidence type="ECO:0000313" key="3">
    <source>
        <dbReference type="Proteomes" id="UP000006201"/>
    </source>
</evidence>
<dbReference type="HOGENOM" id="CLU_035715_0_0_6"/>
<dbReference type="RefSeq" id="WP_009836557.1">
    <property type="nucleotide sequence ID" value="NZ_AAOH01000001.1"/>
</dbReference>
<dbReference type="Gene3D" id="1.25.40.10">
    <property type="entry name" value="Tetratricopeptide repeat domain"/>
    <property type="match status" value="1"/>
</dbReference>
<name>A4C3X5_9GAMM</name>
<evidence type="ECO:0000313" key="2">
    <source>
        <dbReference type="EMBL" id="EAR30257.1"/>
    </source>
</evidence>